<accession>A0ABU9Z107</accession>
<dbReference type="InterPro" id="IPR000086">
    <property type="entry name" value="NUDIX_hydrolase_dom"/>
</dbReference>
<comment type="similarity">
    <text evidence="3">Belongs to the Nudix hydrolase family. NudK subfamily.</text>
</comment>
<organism evidence="9 10">
    <name type="scientific">Uliginosibacterium sediminicola</name>
    <dbReference type="NCBI Taxonomy" id="2024550"/>
    <lineage>
        <taxon>Bacteria</taxon>
        <taxon>Pseudomonadati</taxon>
        <taxon>Pseudomonadota</taxon>
        <taxon>Betaproteobacteria</taxon>
        <taxon>Rhodocyclales</taxon>
        <taxon>Zoogloeaceae</taxon>
        <taxon>Uliginosibacterium</taxon>
    </lineage>
</organism>
<dbReference type="PROSITE" id="PS00893">
    <property type="entry name" value="NUDIX_BOX"/>
    <property type="match status" value="1"/>
</dbReference>
<comment type="caution">
    <text evidence="9">The sequence shown here is derived from an EMBL/GenBank/DDBJ whole genome shotgun (WGS) entry which is preliminary data.</text>
</comment>
<dbReference type="SUPFAM" id="SSF55811">
    <property type="entry name" value="Nudix"/>
    <property type="match status" value="1"/>
</dbReference>
<dbReference type="RefSeq" id="WP_345920454.1">
    <property type="nucleotide sequence ID" value="NZ_JBDIVE010000008.1"/>
</dbReference>
<dbReference type="PROSITE" id="PS51462">
    <property type="entry name" value="NUDIX"/>
    <property type="match status" value="1"/>
</dbReference>
<sequence length="181" mass="20710">MSETRNLEERCLSSEQIFEGGLLKAWRDRIELPDGSQSVREYVRHPGASVVIAETQPGVLLFERQFRYPVGQVFIEFPAGKRDQGEDFLACAQRELREETGYRAESWQHLGTMHPCIGYSDERIDIFLARELSYVGQHLDQGEFLEIFEMSLAEAEQAVLDGRITDAKTVTCLFWAAKYLA</sequence>
<dbReference type="Proteomes" id="UP001410394">
    <property type="component" value="Unassembled WGS sequence"/>
</dbReference>
<dbReference type="InterPro" id="IPR020084">
    <property type="entry name" value="NUDIX_hydrolase_CS"/>
</dbReference>
<dbReference type="Gene3D" id="3.90.79.10">
    <property type="entry name" value="Nucleoside Triphosphate Pyrophosphohydrolase"/>
    <property type="match status" value="1"/>
</dbReference>
<dbReference type="PANTHER" id="PTHR11839">
    <property type="entry name" value="UDP/ADP-SUGAR PYROPHOSPHATASE"/>
    <property type="match status" value="1"/>
</dbReference>
<dbReference type="GO" id="GO:0016787">
    <property type="term" value="F:hydrolase activity"/>
    <property type="evidence" value="ECO:0007669"/>
    <property type="project" value="UniProtKB-KW"/>
</dbReference>
<keyword evidence="10" id="KW-1185">Reference proteome</keyword>
<dbReference type="Pfam" id="PF00293">
    <property type="entry name" value="NUDIX"/>
    <property type="match status" value="1"/>
</dbReference>
<evidence type="ECO:0000256" key="2">
    <source>
        <dbReference type="ARBA" id="ARBA00001946"/>
    </source>
</evidence>
<evidence type="ECO:0000256" key="1">
    <source>
        <dbReference type="ARBA" id="ARBA00000847"/>
    </source>
</evidence>
<proteinExistence type="inferred from homology"/>
<feature type="domain" description="Nudix hydrolase" evidence="8">
    <location>
        <begin position="43"/>
        <end position="178"/>
    </location>
</feature>
<dbReference type="InterPro" id="IPR015797">
    <property type="entry name" value="NUDIX_hydrolase-like_dom_sf"/>
</dbReference>
<evidence type="ECO:0000313" key="10">
    <source>
        <dbReference type="Proteomes" id="UP001410394"/>
    </source>
</evidence>
<gene>
    <name evidence="9" type="ORF">ABDB84_14450</name>
</gene>
<evidence type="ECO:0000256" key="6">
    <source>
        <dbReference type="ARBA" id="ARBA00032162"/>
    </source>
</evidence>
<reference evidence="9 10" key="1">
    <citation type="journal article" date="2018" name="Int. J. Syst. Evol. Microbiol.">
        <title>Uliginosibacterium sediminicola sp. nov., isolated from freshwater sediment.</title>
        <authorList>
            <person name="Hwang W.M."/>
            <person name="Kim S.M."/>
            <person name="Kang K."/>
            <person name="Ahn T.Y."/>
        </authorList>
    </citation>
    <scope>NUCLEOTIDE SEQUENCE [LARGE SCALE GENOMIC DNA]</scope>
    <source>
        <strain evidence="9 10">M1-21</strain>
    </source>
</reference>
<keyword evidence="5 9" id="KW-0378">Hydrolase</keyword>
<evidence type="ECO:0000256" key="3">
    <source>
        <dbReference type="ARBA" id="ARBA00007275"/>
    </source>
</evidence>
<evidence type="ECO:0000256" key="5">
    <source>
        <dbReference type="ARBA" id="ARBA00022801"/>
    </source>
</evidence>
<evidence type="ECO:0000313" key="9">
    <source>
        <dbReference type="EMBL" id="MEN3069684.1"/>
    </source>
</evidence>
<comment type="catalytic activity">
    <reaction evidence="1">
        <text>GDP-alpha-D-mannose + H2O = alpha-D-mannose 1-phosphate + GMP + 2 H(+)</text>
        <dbReference type="Rhea" id="RHEA:27978"/>
        <dbReference type="ChEBI" id="CHEBI:15377"/>
        <dbReference type="ChEBI" id="CHEBI:15378"/>
        <dbReference type="ChEBI" id="CHEBI:57527"/>
        <dbReference type="ChEBI" id="CHEBI:58115"/>
        <dbReference type="ChEBI" id="CHEBI:58409"/>
    </reaction>
</comment>
<dbReference type="PANTHER" id="PTHR11839:SF18">
    <property type="entry name" value="NUDIX HYDROLASE DOMAIN-CONTAINING PROTEIN"/>
    <property type="match status" value="1"/>
</dbReference>
<dbReference type="EMBL" id="JBDIVE010000008">
    <property type="protein sequence ID" value="MEN3069684.1"/>
    <property type="molecule type" value="Genomic_DNA"/>
</dbReference>
<evidence type="ECO:0000256" key="4">
    <source>
        <dbReference type="ARBA" id="ARBA00016377"/>
    </source>
</evidence>
<comment type="cofactor">
    <cofactor evidence="2">
        <name>Mg(2+)</name>
        <dbReference type="ChEBI" id="CHEBI:18420"/>
    </cofactor>
</comment>
<evidence type="ECO:0000259" key="8">
    <source>
        <dbReference type="PROSITE" id="PS51462"/>
    </source>
</evidence>
<protein>
    <recommendedName>
        <fullName evidence="4">GDP-mannose pyrophosphatase</fullName>
    </recommendedName>
    <alternativeName>
        <fullName evidence="6">GDP-mannose hydrolase</fullName>
    </alternativeName>
    <alternativeName>
        <fullName evidence="7">GDPMK</fullName>
    </alternativeName>
</protein>
<name>A0ABU9Z107_9RHOO</name>
<evidence type="ECO:0000256" key="7">
    <source>
        <dbReference type="ARBA" id="ARBA00032272"/>
    </source>
</evidence>